<dbReference type="Proteomes" id="UP000094285">
    <property type="component" value="Unassembled WGS sequence"/>
</dbReference>
<dbReference type="GO" id="GO:0005773">
    <property type="term" value="C:vacuole"/>
    <property type="evidence" value="ECO:0007669"/>
    <property type="project" value="GOC"/>
</dbReference>
<keyword evidence="4" id="KW-1185">Reference proteome</keyword>
<evidence type="ECO:0000256" key="1">
    <source>
        <dbReference type="ARBA" id="ARBA00061469"/>
    </source>
</evidence>
<sequence length="353" mass="40038">MPVTENRPPEDPKRVCSDETSDADSFTFVTHKGPPAGDRAPRLESDPIYTLERVDSGGDPPGAGAQEASRIDSETLDSHHRPVNQPFGLEISRTPSLLPQHKVDSFQRASASLPSHIPKGTNKYLRPNAVFVGDQESDKRCHVRVEFKTVDLVNSVLTGFLQISGLTPEHSEISTCFRGEIINNPLSCYKWLNKRNSPTETPIQRYSFITENKQWGSYPKNDLEHWRILSSASYYDHDSPEEHYIEQEEANLKQRLRNIQNGLEDNQFIYMRWKEEFLLPDSRVKQIEGASFEGFYFAVLNIGGFESQGQGHSNRIAPGSINGLYYHKTSSQLQSLNLRYVGEDLVSDSFEFL</sequence>
<comment type="similarity">
    <text evidence="1">Belongs to the GID4/VID24 family.</text>
</comment>
<dbReference type="GO" id="GO:0007039">
    <property type="term" value="P:protein catabolic process in the vacuole"/>
    <property type="evidence" value="ECO:0007669"/>
    <property type="project" value="TreeGrafter"/>
</dbReference>
<name>A0A1E4SIJ5_9ASCO</name>
<gene>
    <name evidence="3" type="ORF">CANTADRAFT_26281</name>
</gene>
<dbReference type="GO" id="GO:0043161">
    <property type="term" value="P:proteasome-mediated ubiquitin-dependent protein catabolic process"/>
    <property type="evidence" value="ECO:0007669"/>
    <property type="project" value="TreeGrafter"/>
</dbReference>
<dbReference type="RefSeq" id="XP_020064441.1">
    <property type="nucleotide sequence ID" value="XM_020207720.1"/>
</dbReference>
<protein>
    <submittedName>
        <fullName evidence="3">Uncharacterized protein</fullName>
    </submittedName>
</protein>
<evidence type="ECO:0000313" key="4">
    <source>
        <dbReference type="Proteomes" id="UP000094285"/>
    </source>
</evidence>
<feature type="region of interest" description="Disordered" evidence="2">
    <location>
        <begin position="1"/>
        <end position="80"/>
    </location>
</feature>
<dbReference type="EMBL" id="KV453912">
    <property type="protein sequence ID" value="ODV79319.1"/>
    <property type="molecule type" value="Genomic_DNA"/>
</dbReference>
<evidence type="ECO:0000256" key="2">
    <source>
        <dbReference type="SAM" id="MobiDB-lite"/>
    </source>
</evidence>
<dbReference type="PANTHER" id="PTHR14534">
    <property type="entry name" value="VACUOLAR IMPORT AND DEGRADATION PROTEIN 24"/>
    <property type="match status" value="1"/>
</dbReference>
<dbReference type="GO" id="GO:0034657">
    <property type="term" value="C:GID complex"/>
    <property type="evidence" value="ECO:0007669"/>
    <property type="project" value="TreeGrafter"/>
</dbReference>
<dbReference type="OrthoDB" id="62at2759"/>
<dbReference type="GO" id="GO:0045721">
    <property type="term" value="P:negative regulation of gluconeogenesis"/>
    <property type="evidence" value="ECO:0007669"/>
    <property type="project" value="TreeGrafter"/>
</dbReference>
<dbReference type="Pfam" id="PF09783">
    <property type="entry name" value="Vac_ImportDeg"/>
    <property type="match status" value="1"/>
</dbReference>
<feature type="compositionally biased region" description="Basic and acidic residues" evidence="2">
    <location>
        <begin position="69"/>
        <end position="80"/>
    </location>
</feature>
<reference evidence="4" key="1">
    <citation type="submission" date="2016-05" db="EMBL/GenBank/DDBJ databases">
        <title>Comparative genomics of biotechnologically important yeasts.</title>
        <authorList>
            <consortium name="DOE Joint Genome Institute"/>
            <person name="Riley R."/>
            <person name="Haridas S."/>
            <person name="Wolfe K.H."/>
            <person name="Lopes M.R."/>
            <person name="Hittinger C.T."/>
            <person name="Goker M."/>
            <person name="Salamov A."/>
            <person name="Wisecaver J."/>
            <person name="Long T.M."/>
            <person name="Aerts A.L."/>
            <person name="Barry K."/>
            <person name="Choi C."/>
            <person name="Clum A."/>
            <person name="Coughlan A.Y."/>
            <person name="Deshpande S."/>
            <person name="Douglass A.P."/>
            <person name="Hanson S.J."/>
            <person name="Klenk H.-P."/>
            <person name="Labutti K."/>
            <person name="Lapidus A."/>
            <person name="Lindquist E."/>
            <person name="Lipzen A."/>
            <person name="Meier-Kolthoff J.P."/>
            <person name="Ohm R.A."/>
            <person name="Otillar R.P."/>
            <person name="Pangilinan J."/>
            <person name="Peng Y."/>
            <person name="Rokas A."/>
            <person name="Rosa C.A."/>
            <person name="Scheuner C."/>
            <person name="Sibirny A.A."/>
            <person name="Slot J.C."/>
            <person name="Stielow J.B."/>
            <person name="Sun H."/>
            <person name="Kurtzman C.P."/>
            <person name="Blackwell M."/>
            <person name="Grigoriev I.V."/>
            <person name="Jeffries T.W."/>
        </authorList>
    </citation>
    <scope>NUCLEOTIDE SEQUENCE [LARGE SCALE GENOMIC DNA]</scope>
    <source>
        <strain evidence="4">NRRL Y-17324</strain>
    </source>
</reference>
<dbReference type="InterPro" id="IPR018618">
    <property type="entry name" value="GID4/10-like"/>
</dbReference>
<dbReference type="AlphaFoldDB" id="A0A1E4SIJ5"/>
<dbReference type="GeneID" id="30981857"/>
<dbReference type="GO" id="GO:0006623">
    <property type="term" value="P:protein targeting to vacuole"/>
    <property type="evidence" value="ECO:0007669"/>
    <property type="project" value="TreeGrafter"/>
</dbReference>
<dbReference type="PANTHER" id="PTHR14534:SF3">
    <property type="entry name" value="GID COMPLEX SUBUNIT 4 HOMOLOG"/>
    <property type="match status" value="1"/>
</dbReference>
<proteinExistence type="inferred from homology"/>
<accession>A0A1E4SIJ5</accession>
<organism evidence="3 4">
    <name type="scientific">Suhomyces tanzawaensis NRRL Y-17324</name>
    <dbReference type="NCBI Taxonomy" id="984487"/>
    <lineage>
        <taxon>Eukaryota</taxon>
        <taxon>Fungi</taxon>
        <taxon>Dikarya</taxon>
        <taxon>Ascomycota</taxon>
        <taxon>Saccharomycotina</taxon>
        <taxon>Pichiomycetes</taxon>
        <taxon>Debaryomycetaceae</taxon>
        <taxon>Suhomyces</taxon>
    </lineage>
</organism>
<feature type="compositionally biased region" description="Basic and acidic residues" evidence="2">
    <location>
        <begin position="7"/>
        <end position="17"/>
    </location>
</feature>
<dbReference type="STRING" id="984487.A0A1E4SIJ5"/>
<evidence type="ECO:0000313" key="3">
    <source>
        <dbReference type="EMBL" id="ODV79319.1"/>
    </source>
</evidence>